<comment type="caution">
    <text evidence="2">The sequence shown here is derived from an EMBL/GenBank/DDBJ whole genome shotgun (WGS) entry which is preliminary data.</text>
</comment>
<proteinExistence type="predicted"/>
<evidence type="ECO:0000313" key="3">
    <source>
        <dbReference type="Proteomes" id="UP001419268"/>
    </source>
</evidence>
<feature type="region of interest" description="Disordered" evidence="1">
    <location>
        <begin position="1"/>
        <end position="24"/>
    </location>
</feature>
<dbReference type="EMBL" id="JBBNAG010000002">
    <property type="protein sequence ID" value="KAK9158514.1"/>
    <property type="molecule type" value="Genomic_DNA"/>
</dbReference>
<evidence type="ECO:0000313" key="2">
    <source>
        <dbReference type="EMBL" id="KAK9158514.1"/>
    </source>
</evidence>
<evidence type="ECO:0000256" key="1">
    <source>
        <dbReference type="SAM" id="MobiDB-lite"/>
    </source>
</evidence>
<dbReference type="AlphaFoldDB" id="A0AAP0PXV6"/>
<feature type="compositionally biased region" description="Polar residues" evidence="1">
    <location>
        <begin position="1"/>
        <end position="18"/>
    </location>
</feature>
<sequence length="66" mass="7081">MATSPKQRGAAFNSNNGEATKKVKFKDTYSEEEAMITDAPDNGADFGHNALVLVEEGAMDEDKISS</sequence>
<accession>A0AAP0PXV6</accession>
<organism evidence="2 3">
    <name type="scientific">Stephania cephalantha</name>
    <dbReference type="NCBI Taxonomy" id="152367"/>
    <lineage>
        <taxon>Eukaryota</taxon>
        <taxon>Viridiplantae</taxon>
        <taxon>Streptophyta</taxon>
        <taxon>Embryophyta</taxon>
        <taxon>Tracheophyta</taxon>
        <taxon>Spermatophyta</taxon>
        <taxon>Magnoliopsida</taxon>
        <taxon>Ranunculales</taxon>
        <taxon>Menispermaceae</taxon>
        <taxon>Menispermoideae</taxon>
        <taxon>Cissampelideae</taxon>
        <taxon>Stephania</taxon>
    </lineage>
</organism>
<protein>
    <submittedName>
        <fullName evidence="2">Uncharacterized protein</fullName>
    </submittedName>
</protein>
<dbReference type="Proteomes" id="UP001419268">
    <property type="component" value="Unassembled WGS sequence"/>
</dbReference>
<gene>
    <name evidence="2" type="ORF">Scep_005088</name>
</gene>
<keyword evidence="3" id="KW-1185">Reference proteome</keyword>
<name>A0AAP0PXV6_9MAGN</name>
<reference evidence="2 3" key="1">
    <citation type="submission" date="2024-01" db="EMBL/GenBank/DDBJ databases">
        <title>Genome assemblies of Stephania.</title>
        <authorList>
            <person name="Yang L."/>
        </authorList>
    </citation>
    <scope>NUCLEOTIDE SEQUENCE [LARGE SCALE GENOMIC DNA]</scope>
    <source>
        <strain evidence="2">JXDWG</strain>
        <tissue evidence="2">Leaf</tissue>
    </source>
</reference>